<dbReference type="InterPro" id="IPR036282">
    <property type="entry name" value="Glutathione-S-Trfase_C_sf"/>
</dbReference>
<dbReference type="SUPFAM" id="SSF52833">
    <property type="entry name" value="Thioredoxin-like"/>
    <property type="match status" value="1"/>
</dbReference>
<dbReference type="InterPro" id="IPR040079">
    <property type="entry name" value="Glutathione_S-Trfase"/>
</dbReference>
<evidence type="ECO:0000259" key="4">
    <source>
        <dbReference type="PROSITE" id="PS50405"/>
    </source>
</evidence>
<dbReference type="SFLD" id="SFLDS00019">
    <property type="entry name" value="Glutathione_Transferase_(cytos"/>
    <property type="match status" value="1"/>
</dbReference>
<organism evidence="5 6">
    <name type="scientific">Paraphaeosphaeria sporulosa</name>
    <dbReference type="NCBI Taxonomy" id="1460663"/>
    <lineage>
        <taxon>Eukaryota</taxon>
        <taxon>Fungi</taxon>
        <taxon>Dikarya</taxon>
        <taxon>Ascomycota</taxon>
        <taxon>Pezizomycotina</taxon>
        <taxon>Dothideomycetes</taxon>
        <taxon>Pleosporomycetidae</taxon>
        <taxon>Pleosporales</taxon>
        <taxon>Massarineae</taxon>
        <taxon>Didymosphaeriaceae</taxon>
        <taxon>Paraphaeosphaeria</taxon>
    </lineage>
</organism>
<dbReference type="Pfam" id="PF00043">
    <property type="entry name" value="GST_C"/>
    <property type="match status" value="1"/>
</dbReference>
<evidence type="ECO:0000256" key="2">
    <source>
        <dbReference type="RuleBase" id="RU003494"/>
    </source>
</evidence>
<feature type="domain" description="GST C-terminal" evidence="4">
    <location>
        <begin position="70"/>
        <end position="207"/>
    </location>
</feature>
<gene>
    <name evidence="5" type="ORF">CC84DRAFT_1237598</name>
</gene>
<dbReference type="InterPro" id="IPR004045">
    <property type="entry name" value="Glutathione_S-Trfase_N"/>
</dbReference>
<dbReference type="Gene3D" id="3.40.30.10">
    <property type="entry name" value="Glutaredoxin"/>
    <property type="match status" value="1"/>
</dbReference>
<dbReference type="InterPro" id="IPR004046">
    <property type="entry name" value="GST_C"/>
</dbReference>
<evidence type="ECO:0000313" key="5">
    <source>
        <dbReference type="EMBL" id="OAG10670.1"/>
    </source>
</evidence>
<dbReference type="Gene3D" id="1.20.1050.10">
    <property type="match status" value="1"/>
</dbReference>
<dbReference type="CDD" id="cd03046">
    <property type="entry name" value="GST_N_GTT1_like"/>
    <property type="match status" value="1"/>
</dbReference>
<evidence type="ECO:0000256" key="1">
    <source>
        <dbReference type="ARBA" id="ARBA00007409"/>
    </source>
</evidence>
<proteinExistence type="inferred from homology"/>
<sequence>MPPITLWFLQASRSIRIAWLLEELGLDYEIRFADRMPNMKAPNDFKASSGNPLGKFPSLKDGDITVYESGAITEIKVLQWLHAAEATFLLHALAITYVRWNIPSSAAEQGVLEQMEAGLAVNVQKDLDWLETELSGEGGKYLCGERVTAADTMMVFSIDFIFATELGVGGREWPNIMRWLKACKETDSYKRAVEKSGYSLTAKRPEV</sequence>
<dbReference type="InterPro" id="IPR010987">
    <property type="entry name" value="Glutathione-S-Trfase_C-like"/>
</dbReference>
<dbReference type="PANTHER" id="PTHR44051:SF9">
    <property type="entry name" value="GLUTATHIONE S-TRANSFERASE 1"/>
    <property type="match status" value="1"/>
</dbReference>
<name>A0A177CUX0_9PLEO</name>
<evidence type="ECO:0000259" key="3">
    <source>
        <dbReference type="PROSITE" id="PS50404"/>
    </source>
</evidence>
<comment type="similarity">
    <text evidence="1 2">Belongs to the GST superfamily.</text>
</comment>
<dbReference type="PANTHER" id="PTHR44051">
    <property type="entry name" value="GLUTATHIONE S-TRANSFERASE-RELATED"/>
    <property type="match status" value="1"/>
</dbReference>
<dbReference type="InterPro" id="IPR036249">
    <property type="entry name" value="Thioredoxin-like_sf"/>
</dbReference>
<dbReference type="SUPFAM" id="SSF47616">
    <property type="entry name" value="GST C-terminal domain-like"/>
    <property type="match status" value="1"/>
</dbReference>
<reference evidence="5 6" key="1">
    <citation type="submission" date="2016-05" db="EMBL/GenBank/DDBJ databases">
        <title>Comparative analysis of secretome profiles of manganese(II)-oxidizing ascomycete fungi.</title>
        <authorList>
            <consortium name="DOE Joint Genome Institute"/>
            <person name="Zeiner C.A."/>
            <person name="Purvine S.O."/>
            <person name="Zink E.M."/>
            <person name="Wu S."/>
            <person name="Pasa-Tolic L."/>
            <person name="Chaput D.L."/>
            <person name="Haridas S."/>
            <person name="Grigoriev I.V."/>
            <person name="Santelli C.M."/>
            <person name="Hansel C.M."/>
        </authorList>
    </citation>
    <scope>NUCLEOTIDE SEQUENCE [LARGE SCALE GENOMIC DNA]</scope>
    <source>
        <strain evidence="5 6">AP3s5-JAC2a</strain>
    </source>
</reference>
<dbReference type="InParanoid" id="A0A177CUX0"/>
<dbReference type="Pfam" id="PF02798">
    <property type="entry name" value="GST_N"/>
    <property type="match status" value="1"/>
</dbReference>
<dbReference type="PROSITE" id="PS50405">
    <property type="entry name" value="GST_CTER"/>
    <property type="match status" value="1"/>
</dbReference>
<dbReference type="RefSeq" id="XP_018041035.1">
    <property type="nucleotide sequence ID" value="XM_018183906.1"/>
</dbReference>
<dbReference type="AlphaFoldDB" id="A0A177CUX0"/>
<dbReference type="GeneID" id="28767392"/>
<feature type="domain" description="GST N-terminal" evidence="3">
    <location>
        <begin position="1"/>
        <end position="84"/>
    </location>
</feature>
<accession>A0A177CUX0</accession>
<evidence type="ECO:0000313" key="6">
    <source>
        <dbReference type="Proteomes" id="UP000077069"/>
    </source>
</evidence>
<protein>
    <recommendedName>
        <fullName evidence="7">Glutathione S-transferase</fullName>
    </recommendedName>
</protein>
<dbReference type="Proteomes" id="UP000077069">
    <property type="component" value="Unassembled WGS sequence"/>
</dbReference>
<dbReference type="PROSITE" id="PS50404">
    <property type="entry name" value="GST_NTER"/>
    <property type="match status" value="1"/>
</dbReference>
<dbReference type="EMBL" id="KV441549">
    <property type="protein sequence ID" value="OAG10670.1"/>
    <property type="molecule type" value="Genomic_DNA"/>
</dbReference>
<keyword evidence="6" id="KW-1185">Reference proteome</keyword>
<evidence type="ECO:0008006" key="7">
    <source>
        <dbReference type="Google" id="ProtNLM"/>
    </source>
</evidence>
<dbReference type="OrthoDB" id="2309723at2759"/>
<dbReference type="STRING" id="1460663.A0A177CUX0"/>